<gene>
    <name evidence="1" type="ORF">ILP92_03650</name>
</gene>
<dbReference type="InterPro" id="IPR010323">
    <property type="entry name" value="DUF924"/>
</dbReference>
<comment type="caution">
    <text evidence="1">The sequence shown here is derived from an EMBL/GenBank/DDBJ whole genome shotgun (WGS) entry which is preliminary data.</text>
</comment>
<dbReference type="Gene3D" id="1.25.40.10">
    <property type="entry name" value="Tetratricopeptide repeat domain"/>
    <property type="match status" value="1"/>
</dbReference>
<sequence length="191" mass="21686">MSTPEEVLSFWLDEVGPSGWYATDDALDSKIVEQFGETWERASEGGLSLWLTYPTGTLAYLIVTDQFPRNMFRGDPRAFAMDRFALAAAKIAIARGWDLRIDPPARQFFYLPLMHSENLSDQDRCVRLFLTRMPEAENNLLHARAHREVIRDFGRFPHRNAVLGRATTPSERTFMDEGGYGATVRALQNAA</sequence>
<keyword evidence="2" id="KW-1185">Reference proteome</keyword>
<protein>
    <submittedName>
        <fullName evidence="1">DUF924 domain-containing protein</fullName>
    </submittedName>
</protein>
<organism evidence="1 2">
    <name type="scientific">Palleronia pontilimi</name>
    <dbReference type="NCBI Taxonomy" id="1964209"/>
    <lineage>
        <taxon>Bacteria</taxon>
        <taxon>Pseudomonadati</taxon>
        <taxon>Pseudomonadota</taxon>
        <taxon>Alphaproteobacteria</taxon>
        <taxon>Rhodobacterales</taxon>
        <taxon>Roseobacteraceae</taxon>
        <taxon>Palleronia</taxon>
    </lineage>
</organism>
<proteinExistence type="predicted"/>
<dbReference type="SUPFAM" id="SSF48452">
    <property type="entry name" value="TPR-like"/>
    <property type="match status" value="1"/>
</dbReference>
<evidence type="ECO:0000313" key="1">
    <source>
        <dbReference type="EMBL" id="MBJ3761842.1"/>
    </source>
</evidence>
<dbReference type="Gene3D" id="1.20.58.320">
    <property type="entry name" value="TPR-like"/>
    <property type="match status" value="1"/>
</dbReference>
<dbReference type="AlphaFoldDB" id="A0A934ICC2"/>
<dbReference type="RefSeq" id="WP_198915014.1">
    <property type="nucleotide sequence ID" value="NZ_JAEKPD010000002.1"/>
</dbReference>
<reference evidence="1" key="1">
    <citation type="submission" date="2020-12" db="EMBL/GenBank/DDBJ databases">
        <title>Bacterial taxonomy.</title>
        <authorList>
            <person name="Pan X."/>
        </authorList>
    </citation>
    <scope>NUCLEOTIDE SEQUENCE</scope>
    <source>
        <strain evidence="1">KCTC 52957</strain>
    </source>
</reference>
<evidence type="ECO:0000313" key="2">
    <source>
        <dbReference type="Proteomes" id="UP000642488"/>
    </source>
</evidence>
<dbReference type="InterPro" id="IPR011990">
    <property type="entry name" value="TPR-like_helical_dom_sf"/>
</dbReference>
<name>A0A934ICC2_9RHOB</name>
<dbReference type="EMBL" id="JAEKPD010000002">
    <property type="protein sequence ID" value="MBJ3761842.1"/>
    <property type="molecule type" value="Genomic_DNA"/>
</dbReference>
<dbReference type="Proteomes" id="UP000642488">
    <property type="component" value="Unassembled WGS sequence"/>
</dbReference>
<accession>A0A934ICC2</accession>
<dbReference type="Pfam" id="PF06041">
    <property type="entry name" value="DUF924"/>
    <property type="match status" value="1"/>
</dbReference>